<sequence length="192" mass="20401">MPAAPAGLARRLAQVSAPSLAPASAVVPRQVATAWLIFFPELLASACCAWVCARARPPPSPLAGWLAGSGWLWLWLCLCLCPTLLPGAAPTLPEHHHRLFFTPRIPSPSSSDSCPYASDIARRRTQSDTYPTTDASDDDQATNGSIQPPAHVAPPARDTREEEKTSCPPQPPSISTPLPPRSNTDIDIALAA</sequence>
<protein>
    <submittedName>
        <fullName evidence="2">Uncharacterized protein</fullName>
    </submittedName>
</protein>
<feature type="compositionally biased region" description="Pro residues" evidence="1">
    <location>
        <begin position="168"/>
        <end position="180"/>
    </location>
</feature>
<organism evidence="2 3">
    <name type="scientific">Pseudozyma flocculosa</name>
    <dbReference type="NCBI Taxonomy" id="84751"/>
    <lineage>
        <taxon>Eukaryota</taxon>
        <taxon>Fungi</taxon>
        <taxon>Dikarya</taxon>
        <taxon>Basidiomycota</taxon>
        <taxon>Ustilaginomycotina</taxon>
        <taxon>Ustilaginomycetes</taxon>
        <taxon>Ustilaginales</taxon>
        <taxon>Ustilaginaceae</taxon>
        <taxon>Pseudozyma</taxon>
    </lineage>
</organism>
<keyword evidence="3" id="KW-1185">Reference proteome</keyword>
<dbReference type="Proteomes" id="UP000323386">
    <property type="component" value="Unassembled WGS sequence"/>
</dbReference>
<name>A0A5C3F9V8_9BASI</name>
<proteinExistence type="predicted"/>
<feature type="region of interest" description="Disordered" evidence="1">
    <location>
        <begin position="125"/>
        <end position="192"/>
    </location>
</feature>
<gene>
    <name evidence="2" type="ORF">PSFLO_06715</name>
</gene>
<dbReference type="EMBL" id="OOIP01000025">
    <property type="protein sequence ID" value="SPO41233.1"/>
    <property type="molecule type" value="Genomic_DNA"/>
</dbReference>
<evidence type="ECO:0000313" key="3">
    <source>
        <dbReference type="Proteomes" id="UP000323386"/>
    </source>
</evidence>
<dbReference type="AlphaFoldDB" id="A0A5C3F9V8"/>
<evidence type="ECO:0000313" key="2">
    <source>
        <dbReference type="EMBL" id="SPO41233.1"/>
    </source>
</evidence>
<reference evidence="2 3" key="1">
    <citation type="submission" date="2018-03" db="EMBL/GenBank/DDBJ databases">
        <authorList>
            <person name="Guldener U."/>
        </authorList>
    </citation>
    <scope>NUCLEOTIDE SEQUENCE [LARGE SCALE GENOMIC DNA]</scope>
    <source>
        <strain evidence="2 3">DAOM196992</strain>
    </source>
</reference>
<accession>A0A5C3F9V8</accession>
<evidence type="ECO:0000256" key="1">
    <source>
        <dbReference type="SAM" id="MobiDB-lite"/>
    </source>
</evidence>